<keyword evidence="1" id="KW-0732">Signal</keyword>
<name>A0ABM9PHP5_9FLAO</name>
<dbReference type="EMBL" id="CAXJRC010000004">
    <property type="protein sequence ID" value="CAL2105126.1"/>
    <property type="molecule type" value="Genomic_DNA"/>
</dbReference>
<sequence length="254" mass="29417">MKSMCKLACTLLVSIQSFLATGQEIRNVLLPNISIEHTKKKTISIESAITLKSELKLDAVYNITNNIAVFGSYNFINWKNERYSFLIPFLPIPDHQNVYNNNAGFNIGVAYVTTPKNKGNFEFLTGYEYQSLNLTEHSTVLLSEKTKILQNYYKLFVQFNYVKRYTRITHGSMVKLSYFKITKLHNYFYTSQEAYNGIPETRFPFVDLSYFLNFKVLKRYNLYTTFQTGLSLSGHIESGVGAIFKLGLKYKFDF</sequence>
<feature type="chain" id="PRO_5045668537" evidence="1">
    <location>
        <begin position="23"/>
        <end position="254"/>
    </location>
</feature>
<comment type="caution">
    <text evidence="2">The sequence shown here is derived from an EMBL/GenBank/DDBJ whole genome shotgun (WGS) entry which is preliminary data.</text>
</comment>
<dbReference type="Proteomes" id="UP001497602">
    <property type="component" value="Unassembled WGS sequence"/>
</dbReference>
<evidence type="ECO:0000256" key="1">
    <source>
        <dbReference type="SAM" id="SignalP"/>
    </source>
</evidence>
<accession>A0ABM9PHP5</accession>
<feature type="signal peptide" evidence="1">
    <location>
        <begin position="1"/>
        <end position="22"/>
    </location>
</feature>
<gene>
    <name evidence="2" type="ORF">T190115A13A_130001</name>
</gene>
<protein>
    <submittedName>
        <fullName evidence="2">Uncharacterized protein</fullName>
    </submittedName>
</protein>
<dbReference type="RefSeq" id="WP_348736923.1">
    <property type="nucleotide sequence ID" value="NZ_CAXJRC010000004.1"/>
</dbReference>
<organism evidence="2 3">
    <name type="scientific">Tenacibaculum vairaonense</name>
    <dbReference type="NCBI Taxonomy" id="3137860"/>
    <lineage>
        <taxon>Bacteria</taxon>
        <taxon>Pseudomonadati</taxon>
        <taxon>Bacteroidota</taxon>
        <taxon>Flavobacteriia</taxon>
        <taxon>Flavobacteriales</taxon>
        <taxon>Flavobacteriaceae</taxon>
        <taxon>Tenacibaculum</taxon>
    </lineage>
</organism>
<evidence type="ECO:0000313" key="2">
    <source>
        <dbReference type="EMBL" id="CAL2105126.1"/>
    </source>
</evidence>
<reference evidence="2 3" key="1">
    <citation type="submission" date="2024-05" db="EMBL/GenBank/DDBJ databases">
        <authorList>
            <person name="Duchaud E."/>
        </authorList>
    </citation>
    <scope>NUCLEOTIDE SEQUENCE [LARGE SCALE GENOMIC DNA]</scope>
    <source>
        <strain evidence="2">Ena-SAMPLE-TAB-13-05-2024-13:56:06:370-140305</strain>
    </source>
</reference>
<proteinExistence type="predicted"/>
<keyword evidence="3" id="KW-1185">Reference proteome</keyword>
<evidence type="ECO:0000313" key="3">
    <source>
        <dbReference type="Proteomes" id="UP001497602"/>
    </source>
</evidence>